<keyword evidence="4" id="KW-0863">Zinc-finger</keyword>
<evidence type="ECO:0000313" key="11">
    <source>
        <dbReference type="EMBL" id="KXS16943.1"/>
    </source>
</evidence>
<dbReference type="PANTHER" id="PTHR45846">
    <property type="entry name" value="TRNA-DIHYDROURIDINE(47) SYNTHASE [NAD(P)(+)]-LIKE"/>
    <property type="match status" value="1"/>
</dbReference>
<keyword evidence="4" id="KW-0862">Zinc</keyword>
<comment type="similarity">
    <text evidence="1">Belongs to the Dus family. Dus3 subfamily.</text>
</comment>
<dbReference type="EMBL" id="KQ965749">
    <property type="protein sequence ID" value="KXS16943.1"/>
    <property type="molecule type" value="Genomic_DNA"/>
</dbReference>
<dbReference type="GO" id="GO:0003723">
    <property type="term" value="F:RNA binding"/>
    <property type="evidence" value="ECO:0007669"/>
    <property type="project" value="TreeGrafter"/>
</dbReference>
<keyword evidence="4" id="KW-0479">Metal-binding</keyword>
<dbReference type="CDD" id="cd02801">
    <property type="entry name" value="DUS_like_FMN"/>
    <property type="match status" value="1"/>
</dbReference>
<evidence type="ECO:0000256" key="7">
    <source>
        <dbReference type="ARBA" id="ARBA00048342"/>
    </source>
</evidence>
<name>A0A139AKB1_GONPJ</name>
<protein>
    <recommendedName>
        <fullName evidence="3">tRNA-dihydrouridine(47) synthase [NAD(P)(+)]</fullName>
        <ecNumber evidence="2">1.3.1.89</ecNumber>
    </recommendedName>
    <alternativeName>
        <fullName evidence="5">tRNA-dihydrouridine synthase 3</fullName>
    </alternativeName>
</protein>
<keyword evidence="12" id="KW-1185">Reference proteome</keyword>
<feature type="domain" description="DUS-like FMN-binding" evidence="10">
    <location>
        <begin position="223"/>
        <end position="277"/>
    </location>
</feature>
<dbReference type="PANTHER" id="PTHR45846:SF1">
    <property type="entry name" value="TRNA-DIHYDROURIDINE(47) SYNTHASE [NAD(P)(+)]-LIKE"/>
    <property type="match status" value="1"/>
</dbReference>
<feature type="domain" description="DUS-like FMN-binding" evidence="10">
    <location>
        <begin position="25"/>
        <end position="181"/>
    </location>
</feature>
<evidence type="ECO:0000256" key="1">
    <source>
        <dbReference type="ARBA" id="ARBA00005451"/>
    </source>
</evidence>
<comment type="catalytic activity">
    <reaction evidence="8">
        <text>a 5,6-dihydrouridine in mRNA + NADP(+) = a uridine in mRNA + NADPH + H(+)</text>
        <dbReference type="Rhea" id="RHEA:69855"/>
        <dbReference type="Rhea" id="RHEA-COMP:14658"/>
        <dbReference type="Rhea" id="RHEA-COMP:17789"/>
        <dbReference type="ChEBI" id="CHEBI:15378"/>
        <dbReference type="ChEBI" id="CHEBI:57783"/>
        <dbReference type="ChEBI" id="CHEBI:58349"/>
        <dbReference type="ChEBI" id="CHEBI:65315"/>
        <dbReference type="ChEBI" id="CHEBI:74443"/>
    </reaction>
    <physiologicalReaction direction="right-to-left" evidence="8">
        <dbReference type="Rhea" id="RHEA:69857"/>
    </physiologicalReaction>
</comment>
<dbReference type="Pfam" id="PF01207">
    <property type="entry name" value="Dus"/>
    <property type="match status" value="2"/>
</dbReference>
<evidence type="ECO:0000313" key="12">
    <source>
        <dbReference type="Proteomes" id="UP000070544"/>
    </source>
</evidence>
<dbReference type="STRING" id="1344416.A0A139AKB1"/>
<sequence>MNTKPVKLEKRPVSFRHKTYLEPPTTVGNLPFRRICVSYDCDVTCSEMAMCSRLLACEAPEWSLMKRWRERSALVFSLAGKSPEQFSKTIELLINRERGIAVDFFDINCGCPTDDIFSMGCGSTLMGRTSKLQDIVRADHKPIATKLIPKLYNSGASLVTLHGRSRHQRYTKEADWNYIAQCGKEKREREAALRRELEEKLIRAEGNPVDDEYYPDLDPNVPRRAPTEFFGNGDVMHYQTHLHVLDNLPVDGMMIGQGALFKPWIFTEIKERRVWDISSRERFDTMQDFARFGVENWGSDNRGLAQTRRFLLEWCAFLHRYVPVGVLDRYPESSEPMLALINARPKAFVGRDELETLMASPFVGDWMKLTERIPLIGKAPDGFTFIPKHKANACKDTSSSLDQGGDDQAEG</sequence>
<dbReference type="AlphaFoldDB" id="A0A139AKB1"/>
<evidence type="ECO:0000256" key="6">
    <source>
        <dbReference type="ARBA" id="ARBA00048266"/>
    </source>
</evidence>
<dbReference type="GO" id="GO:0008270">
    <property type="term" value="F:zinc ion binding"/>
    <property type="evidence" value="ECO:0007669"/>
    <property type="project" value="UniProtKB-KW"/>
</dbReference>
<proteinExistence type="inferred from homology"/>
<evidence type="ECO:0000256" key="4">
    <source>
        <dbReference type="ARBA" id="ARBA00022771"/>
    </source>
</evidence>
<accession>A0A139AKB1</accession>
<comment type="catalytic activity">
    <reaction evidence="9">
        <text>5,6-dihydrouridine(47) in tRNA + NADP(+) = uridine(47) in tRNA + NADPH + H(+)</text>
        <dbReference type="Rhea" id="RHEA:53360"/>
        <dbReference type="Rhea" id="RHEA-COMP:13539"/>
        <dbReference type="Rhea" id="RHEA-COMP:13540"/>
        <dbReference type="ChEBI" id="CHEBI:15378"/>
        <dbReference type="ChEBI" id="CHEBI:57783"/>
        <dbReference type="ChEBI" id="CHEBI:58349"/>
        <dbReference type="ChEBI" id="CHEBI:65315"/>
        <dbReference type="ChEBI" id="CHEBI:74443"/>
        <dbReference type="EC" id="1.3.1.89"/>
    </reaction>
    <physiologicalReaction direction="right-to-left" evidence="9">
        <dbReference type="Rhea" id="RHEA:53362"/>
    </physiologicalReaction>
</comment>
<comment type="catalytic activity">
    <reaction evidence="7">
        <text>a 5,6-dihydrouridine in mRNA + NAD(+) = a uridine in mRNA + NADH + H(+)</text>
        <dbReference type="Rhea" id="RHEA:69851"/>
        <dbReference type="Rhea" id="RHEA-COMP:14658"/>
        <dbReference type="Rhea" id="RHEA-COMP:17789"/>
        <dbReference type="ChEBI" id="CHEBI:15378"/>
        <dbReference type="ChEBI" id="CHEBI:57540"/>
        <dbReference type="ChEBI" id="CHEBI:57945"/>
        <dbReference type="ChEBI" id="CHEBI:65315"/>
        <dbReference type="ChEBI" id="CHEBI:74443"/>
    </reaction>
    <physiologicalReaction direction="right-to-left" evidence="7">
        <dbReference type="Rhea" id="RHEA:69853"/>
    </physiologicalReaction>
</comment>
<dbReference type="InterPro" id="IPR035587">
    <property type="entry name" value="DUS-like_FMN-bd"/>
</dbReference>
<dbReference type="GO" id="GO:0102265">
    <property type="term" value="F:tRNA-dihydrouridine47 synthase activity"/>
    <property type="evidence" value="ECO:0007669"/>
    <property type="project" value="UniProtKB-EC"/>
</dbReference>
<organism evidence="11 12">
    <name type="scientific">Gonapodya prolifera (strain JEL478)</name>
    <name type="common">Monoblepharis prolifera</name>
    <dbReference type="NCBI Taxonomy" id="1344416"/>
    <lineage>
        <taxon>Eukaryota</taxon>
        <taxon>Fungi</taxon>
        <taxon>Fungi incertae sedis</taxon>
        <taxon>Chytridiomycota</taxon>
        <taxon>Chytridiomycota incertae sedis</taxon>
        <taxon>Monoblepharidomycetes</taxon>
        <taxon>Monoblepharidales</taxon>
        <taxon>Gonapodyaceae</taxon>
        <taxon>Gonapodya</taxon>
    </lineage>
</organism>
<dbReference type="OrthoDB" id="259935at2759"/>
<gene>
    <name evidence="11" type="ORF">M427DRAFT_268065</name>
</gene>
<evidence type="ECO:0000256" key="2">
    <source>
        <dbReference type="ARBA" id="ARBA00012376"/>
    </source>
</evidence>
<evidence type="ECO:0000259" key="10">
    <source>
        <dbReference type="Pfam" id="PF01207"/>
    </source>
</evidence>
<reference evidence="11 12" key="1">
    <citation type="journal article" date="2015" name="Genome Biol. Evol.">
        <title>Phylogenomic analyses indicate that early fungi evolved digesting cell walls of algal ancestors of land plants.</title>
        <authorList>
            <person name="Chang Y."/>
            <person name="Wang S."/>
            <person name="Sekimoto S."/>
            <person name="Aerts A.L."/>
            <person name="Choi C."/>
            <person name="Clum A."/>
            <person name="LaButti K.M."/>
            <person name="Lindquist E.A."/>
            <person name="Yee Ngan C."/>
            <person name="Ohm R.A."/>
            <person name="Salamov A.A."/>
            <person name="Grigoriev I.V."/>
            <person name="Spatafora J.W."/>
            <person name="Berbee M.L."/>
        </authorList>
    </citation>
    <scope>NUCLEOTIDE SEQUENCE [LARGE SCALE GENOMIC DNA]</scope>
    <source>
        <strain evidence="11 12">JEL478</strain>
    </source>
</reference>
<evidence type="ECO:0000256" key="9">
    <source>
        <dbReference type="ARBA" id="ARBA00049513"/>
    </source>
</evidence>
<evidence type="ECO:0000256" key="5">
    <source>
        <dbReference type="ARBA" id="ARBA00031322"/>
    </source>
</evidence>
<evidence type="ECO:0000256" key="3">
    <source>
        <dbReference type="ARBA" id="ARBA00022143"/>
    </source>
</evidence>
<dbReference type="OMA" id="CEMVFAR"/>
<dbReference type="Proteomes" id="UP000070544">
    <property type="component" value="Unassembled WGS sequence"/>
</dbReference>
<dbReference type="InterPro" id="IPR013785">
    <property type="entry name" value="Aldolase_TIM"/>
</dbReference>
<comment type="catalytic activity">
    <reaction evidence="6">
        <text>5,6-dihydrouridine(47) in tRNA + NAD(+) = uridine(47) in tRNA + NADH + H(+)</text>
        <dbReference type="Rhea" id="RHEA:53364"/>
        <dbReference type="Rhea" id="RHEA-COMP:13539"/>
        <dbReference type="Rhea" id="RHEA-COMP:13540"/>
        <dbReference type="ChEBI" id="CHEBI:15378"/>
        <dbReference type="ChEBI" id="CHEBI:57540"/>
        <dbReference type="ChEBI" id="CHEBI:57945"/>
        <dbReference type="ChEBI" id="CHEBI:65315"/>
        <dbReference type="ChEBI" id="CHEBI:74443"/>
        <dbReference type="EC" id="1.3.1.89"/>
    </reaction>
    <physiologicalReaction direction="right-to-left" evidence="6">
        <dbReference type="Rhea" id="RHEA:53366"/>
    </physiologicalReaction>
</comment>
<dbReference type="SUPFAM" id="SSF51395">
    <property type="entry name" value="FMN-linked oxidoreductases"/>
    <property type="match status" value="1"/>
</dbReference>
<evidence type="ECO:0000256" key="8">
    <source>
        <dbReference type="ARBA" id="ARBA00049447"/>
    </source>
</evidence>
<dbReference type="Gene3D" id="3.20.20.70">
    <property type="entry name" value="Aldolase class I"/>
    <property type="match status" value="1"/>
</dbReference>
<dbReference type="EC" id="1.3.1.89" evidence="2"/>